<dbReference type="InterPro" id="IPR001017">
    <property type="entry name" value="DH_E1"/>
</dbReference>
<evidence type="ECO:0000256" key="2">
    <source>
        <dbReference type="RuleBase" id="RU365014"/>
    </source>
</evidence>
<feature type="domain" description="Dehydrogenase E1 component" evidence="4">
    <location>
        <begin position="146"/>
        <end position="450"/>
    </location>
</feature>
<dbReference type="Proteomes" id="UP001515480">
    <property type="component" value="Unassembled WGS sequence"/>
</dbReference>
<proteinExistence type="inferred from homology"/>
<dbReference type="Gene3D" id="3.40.50.970">
    <property type="match status" value="1"/>
</dbReference>
<keyword evidence="6" id="KW-1185">Reference proteome</keyword>
<evidence type="ECO:0000256" key="1">
    <source>
        <dbReference type="ARBA" id="ARBA00023002"/>
    </source>
</evidence>
<keyword evidence="2" id="KW-0786">Thiamine pyrophosphate</keyword>
<dbReference type="AlphaFoldDB" id="A0AB34JGZ3"/>
<dbReference type="PANTHER" id="PTHR43380">
    <property type="entry name" value="2-OXOISOVALERATE DEHYDROGENASE SUBUNIT ALPHA, MITOCHONDRIAL"/>
    <property type="match status" value="1"/>
</dbReference>
<dbReference type="GO" id="GO:0003863">
    <property type="term" value="F:branched-chain 2-oxo acid dehydrogenase activity"/>
    <property type="evidence" value="ECO:0007669"/>
    <property type="project" value="UniProtKB-EC"/>
</dbReference>
<keyword evidence="1 2" id="KW-0560">Oxidoreductase</keyword>
<comment type="cofactor">
    <cofactor evidence="2">
        <name>thiamine diphosphate</name>
        <dbReference type="ChEBI" id="CHEBI:58937"/>
    </cofactor>
</comment>
<dbReference type="CDD" id="cd02000">
    <property type="entry name" value="TPP_E1_PDC_ADC_BCADC"/>
    <property type="match status" value="1"/>
</dbReference>
<dbReference type="EC" id="1.2.4.4" evidence="2"/>
<dbReference type="GO" id="GO:0009083">
    <property type="term" value="P:branched-chain amino acid catabolic process"/>
    <property type="evidence" value="ECO:0007669"/>
    <property type="project" value="TreeGrafter"/>
</dbReference>
<dbReference type="InterPro" id="IPR029061">
    <property type="entry name" value="THDP-binding"/>
</dbReference>
<comment type="function">
    <text evidence="2">The branched-chain alpha-keto dehydrogenase complex catalyzes the overall conversion of alpha-keto acids to acyl-CoA and CO(2). It contains multiple copies of three enzymatic components: branched-chain alpha-keto acid decarboxylase (E1), lipoamide acyltransferase (E2) and lipoamide dehydrogenase (E3).</text>
</comment>
<comment type="caution">
    <text evidence="5">The sequence shown here is derived from an EMBL/GenBank/DDBJ whole genome shotgun (WGS) entry which is preliminary data.</text>
</comment>
<dbReference type="FunFam" id="3.40.50.970:FF:000108">
    <property type="entry name" value="2-oxoisovalerate dehydrogenase subunit alpha"/>
    <property type="match status" value="1"/>
</dbReference>
<feature type="region of interest" description="Disordered" evidence="3">
    <location>
        <begin position="1"/>
        <end position="24"/>
    </location>
</feature>
<evidence type="ECO:0000313" key="5">
    <source>
        <dbReference type="EMBL" id="KAL1520180.1"/>
    </source>
</evidence>
<accession>A0AB34JGZ3</accession>
<dbReference type="SUPFAM" id="SSF52518">
    <property type="entry name" value="Thiamin diphosphate-binding fold (THDP-binding)"/>
    <property type="match status" value="1"/>
</dbReference>
<evidence type="ECO:0000256" key="3">
    <source>
        <dbReference type="SAM" id="MobiDB-lite"/>
    </source>
</evidence>
<dbReference type="EMBL" id="JBGBPQ010000009">
    <property type="protein sequence ID" value="KAL1520180.1"/>
    <property type="molecule type" value="Genomic_DNA"/>
</dbReference>
<dbReference type="PANTHER" id="PTHR43380:SF1">
    <property type="entry name" value="2-OXOISOVALERATE DEHYDROGENASE SUBUNIT ALPHA, MITOCHONDRIAL"/>
    <property type="match status" value="1"/>
</dbReference>
<protein>
    <recommendedName>
        <fullName evidence="2">2-oxoisovalerate dehydrogenase subunit alpha</fullName>
        <ecNumber evidence="2">1.2.4.4</ecNumber>
    </recommendedName>
    <alternativeName>
        <fullName evidence="2">Branched-chain alpha-keto acid dehydrogenase E1 component alpha chain</fullName>
    </alternativeName>
</protein>
<reference evidence="5 6" key="1">
    <citation type="journal article" date="2024" name="Science">
        <title>Giant polyketide synthase enzymes in the biosynthesis of giant marine polyether toxins.</title>
        <authorList>
            <person name="Fallon T.R."/>
            <person name="Shende V.V."/>
            <person name="Wierzbicki I.H."/>
            <person name="Pendleton A.L."/>
            <person name="Watervoot N.F."/>
            <person name="Auber R.P."/>
            <person name="Gonzalez D.J."/>
            <person name="Wisecaver J.H."/>
            <person name="Moore B.S."/>
        </authorList>
    </citation>
    <scope>NUCLEOTIDE SEQUENCE [LARGE SCALE GENOMIC DNA]</scope>
    <source>
        <strain evidence="5 6">12B1</strain>
    </source>
</reference>
<sequence length="494" mass="54356">MERQFPSSIGYFPPSKGSSSRSMRSARLLRVARSEARRALSSSSGLAEENAALRMTVAALQRERETLLSAAKSSGVQTPIVSLNEKSKFVGAQGEFSPELKFWYPDIDSTPPVLPCFRLIDDVGLPVQGSDAAMPPLEQEVALACMRTMLRVNEFEKIFHDAQRQGRIPFFLTSRGEEACAVGSIAALRPTDWVLPQYREMGAFFWRGFSFQEVANQLCANEKDPAHGRQLPLHMGSKERHILYVKSTLGTQCPHAAGVAYSMKTAGSDQVAITYFGEGCASEGDVSSALNIAAVHGCPTIFFCRNNGYAISTNTRDQYVSDGVAPRGLAFGMPTIRVDGNDLLAVMAATKRAREIATTEGRPCLIEAMTYRIGAHSTSDDDSKYRTAEAPEAGWDNERAYWEARSPIIRFGRWMQALGWWDVAAEEAVRKQARKEAIASLNAAQETARPKAFTLFTDVYDELPWTLAAQHDSLKAHLKSYPKAYDNLAASADL</sequence>
<name>A0AB34JGZ3_PRYPA</name>
<gene>
    <name evidence="5" type="ORF">AB1Y20_023650</name>
</gene>
<evidence type="ECO:0000313" key="6">
    <source>
        <dbReference type="Proteomes" id="UP001515480"/>
    </source>
</evidence>
<comment type="similarity">
    <text evidence="2">Belongs to the BCKDHA family.</text>
</comment>
<evidence type="ECO:0000259" key="4">
    <source>
        <dbReference type="Pfam" id="PF00676"/>
    </source>
</evidence>
<dbReference type="InterPro" id="IPR050771">
    <property type="entry name" value="Alpha-ketoacid_DH_E1_comp"/>
</dbReference>
<comment type="catalytic activity">
    <reaction evidence="2">
        <text>N(6)-[(R)-lipoyl]-L-lysyl-[protein] + 3-methyl-2-oxobutanoate + H(+) = N(6)-[(R)-S(8)-2-methylpropanoyldihydrolipoyl]-L-lysyl-[protein] + CO2</text>
        <dbReference type="Rhea" id="RHEA:13457"/>
        <dbReference type="Rhea" id="RHEA-COMP:10474"/>
        <dbReference type="Rhea" id="RHEA-COMP:10497"/>
        <dbReference type="ChEBI" id="CHEBI:11851"/>
        <dbReference type="ChEBI" id="CHEBI:15378"/>
        <dbReference type="ChEBI" id="CHEBI:16526"/>
        <dbReference type="ChEBI" id="CHEBI:83099"/>
        <dbReference type="ChEBI" id="CHEBI:83142"/>
        <dbReference type="EC" id="1.2.4.4"/>
    </reaction>
</comment>
<organism evidence="5 6">
    <name type="scientific">Prymnesium parvum</name>
    <name type="common">Toxic golden alga</name>
    <dbReference type="NCBI Taxonomy" id="97485"/>
    <lineage>
        <taxon>Eukaryota</taxon>
        <taxon>Haptista</taxon>
        <taxon>Haptophyta</taxon>
        <taxon>Prymnesiophyceae</taxon>
        <taxon>Prymnesiales</taxon>
        <taxon>Prymnesiaceae</taxon>
        <taxon>Prymnesium</taxon>
    </lineage>
</organism>
<dbReference type="Pfam" id="PF00676">
    <property type="entry name" value="E1_dh"/>
    <property type="match status" value="1"/>
</dbReference>